<dbReference type="RefSeq" id="WP_161836043.1">
    <property type="nucleotide sequence ID" value="NZ_CP048000.1"/>
</dbReference>
<accession>A0A6P1TJK3</accession>
<reference evidence="1 2" key="1">
    <citation type="submission" date="2020-01" db="EMBL/GenBank/DDBJ databases">
        <title>Genome analysis of Anaerocolumna sp. CBA3638.</title>
        <authorList>
            <person name="Kim J."/>
            <person name="Roh S.W."/>
        </authorList>
    </citation>
    <scope>NUCLEOTIDE SEQUENCE [LARGE SCALE GENOMIC DNA]</scope>
    <source>
        <strain evidence="1 2">CBA3638</strain>
    </source>
</reference>
<evidence type="ECO:0000313" key="1">
    <source>
        <dbReference type="EMBL" id="QHQ59448.1"/>
    </source>
</evidence>
<gene>
    <name evidence="1" type="ORF">Ana3638_00415</name>
</gene>
<proteinExistence type="predicted"/>
<dbReference type="AlphaFoldDB" id="A0A6P1TJK3"/>
<sequence>MLLTVDRKIETPKPDFTRMTMMVPKYGTSFDGRNRDYGIPFDAIIQASKSGVYK</sequence>
<name>A0A6P1TJK3_9FIRM</name>
<dbReference type="KEGG" id="anr:Ana3638_00415"/>
<dbReference type="Proteomes" id="UP000464314">
    <property type="component" value="Chromosome"/>
</dbReference>
<evidence type="ECO:0000313" key="2">
    <source>
        <dbReference type="Proteomes" id="UP000464314"/>
    </source>
</evidence>
<keyword evidence="2" id="KW-1185">Reference proteome</keyword>
<organism evidence="1 2">
    <name type="scientific">Anaerocolumna sedimenticola</name>
    <dbReference type="NCBI Taxonomy" id="2696063"/>
    <lineage>
        <taxon>Bacteria</taxon>
        <taxon>Bacillati</taxon>
        <taxon>Bacillota</taxon>
        <taxon>Clostridia</taxon>
        <taxon>Lachnospirales</taxon>
        <taxon>Lachnospiraceae</taxon>
        <taxon>Anaerocolumna</taxon>
    </lineage>
</organism>
<protein>
    <submittedName>
        <fullName evidence="1">Uncharacterized protein</fullName>
    </submittedName>
</protein>
<dbReference type="EMBL" id="CP048000">
    <property type="protein sequence ID" value="QHQ59448.1"/>
    <property type="molecule type" value="Genomic_DNA"/>
</dbReference>